<dbReference type="RefSeq" id="XP_037146229.1">
    <property type="nucleotide sequence ID" value="XM_037290334.1"/>
</dbReference>
<dbReference type="SUPFAM" id="SSF52317">
    <property type="entry name" value="Class I glutamine amidotransferase-like"/>
    <property type="match status" value="1"/>
</dbReference>
<keyword evidence="3" id="KW-1185">Reference proteome</keyword>
<dbReference type="PANTHER" id="PTHR42695">
    <property type="entry name" value="GLUTAMINE AMIDOTRANSFERASE YLR126C-RELATED"/>
    <property type="match status" value="1"/>
</dbReference>
<dbReference type="OrthoDB" id="92161at2759"/>
<dbReference type="PROSITE" id="PS51273">
    <property type="entry name" value="GATASE_TYPE_1"/>
    <property type="match status" value="1"/>
</dbReference>
<dbReference type="InterPro" id="IPR017926">
    <property type="entry name" value="GATASE"/>
</dbReference>
<proteinExistence type="predicted"/>
<protein>
    <recommendedName>
        <fullName evidence="1">Glutamine amidotransferase domain-containing protein</fullName>
    </recommendedName>
</protein>
<dbReference type="EMBL" id="CP058610">
    <property type="protein sequence ID" value="QLG74504.1"/>
    <property type="molecule type" value="Genomic_DNA"/>
</dbReference>
<dbReference type="GO" id="GO:0005634">
    <property type="term" value="C:nucleus"/>
    <property type="evidence" value="ECO:0007669"/>
    <property type="project" value="TreeGrafter"/>
</dbReference>
<dbReference type="GeneID" id="59238287"/>
<gene>
    <name evidence="2" type="ORF">HG535_0G03870</name>
</gene>
<dbReference type="KEGG" id="zmk:HG535_0G03870"/>
<evidence type="ECO:0000259" key="1">
    <source>
        <dbReference type="Pfam" id="PF00117"/>
    </source>
</evidence>
<reference evidence="2 3" key="1">
    <citation type="submission" date="2020-07" db="EMBL/GenBank/DDBJ databases">
        <title>The yeast mating-type switching endonuclease HO is a domesticated member of an unorthodox homing genetic element family.</title>
        <authorList>
            <person name="Coughlan A.Y."/>
            <person name="Lombardi L."/>
            <person name="Braun-Galleani S."/>
            <person name="Martos A.R."/>
            <person name="Galeote V."/>
            <person name="Bigey F."/>
            <person name="Dequin S."/>
            <person name="Byrne K.P."/>
            <person name="Wolfe K.H."/>
        </authorList>
    </citation>
    <scope>NUCLEOTIDE SEQUENCE [LARGE SCALE GENOMIC DNA]</scope>
    <source>
        <strain evidence="2 3">NRRL Y-6702</strain>
    </source>
</reference>
<dbReference type="Proteomes" id="UP000509704">
    <property type="component" value="Chromosome 7"/>
</dbReference>
<feature type="domain" description="Glutamine amidotransferase" evidence="1">
    <location>
        <begin position="71"/>
        <end position="215"/>
    </location>
</feature>
<dbReference type="Gene3D" id="3.40.50.880">
    <property type="match status" value="1"/>
</dbReference>
<evidence type="ECO:0000313" key="3">
    <source>
        <dbReference type="Proteomes" id="UP000509704"/>
    </source>
</evidence>
<dbReference type="PANTHER" id="PTHR42695:SF5">
    <property type="entry name" value="GLUTAMINE AMIDOTRANSFERASE YLR126C-RELATED"/>
    <property type="match status" value="1"/>
</dbReference>
<name>A0A7H9B8D3_ZYGMR</name>
<organism evidence="2 3">
    <name type="scientific">Zygotorulaspora mrakii</name>
    <name type="common">Zygosaccharomyces mrakii</name>
    <dbReference type="NCBI Taxonomy" id="42260"/>
    <lineage>
        <taxon>Eukaryota</taxon>
        <taxon>Fungi</taxon>
        <taxon>Dikarya</taxon>
        <taxon>Ascomycota</taxon>
        <taxon>Saccharomycotina</taxon>
        <taxon>Saccharomycetes</taxon>
        <taxon>Saccharomycetales</taxon>
        <taxon>Saccharomycetaceae</taxon>
        <taxon>Zygotorulaspora</taxon>
    </lineage>
</organism>
<dbReference type="Pfam" id="PF00117">
    <property type="entry name" value="GATase"/>
    <property type="match status" value="1"/>
</dbReference>
<dbReference type="AlphaFoldDB" id="A0A7H9B8D3"/>
<sequence length="263" mass="29666">MVEQHGVMSKIAILYTDHQNDWVKPWKDFAEMGMKIIEQGRELENDTSVEVEYTVFDIYHSQFPPIEELKTANGYRGIYITGSRYDAHDTATTWVNELRIFLRMLLTEDGYPPVAGICFGHQIIASALNAKVCRNPLGLEIGVTPITLNKVGLALFSDVAGATINISELHQDVVEETPEGYSNWGSTSVCERQGFYRPQKAISFQGHPEFHTEASQRALDAKLSSIPKSGLNSYDSVKTRNATLKNDGPYVARYIWKLFKREI</sequence>
<dbReference type="GO" id="GO:0005829">
    <property type="term" value="C:cytosol"/>
    <property type="evidence" value="ECO:0007669"/>
    <property type="project" value="TreeGrafter"/>
</dbReference>
<dbReference type="CDD" id="cd01741">
    <property type="entry name" value="GATase1_1"/>
    <property type="match status" value="1"/>
</dbReference>
<dbReference type="InterPro" id="IPR029062">
    <property type="entry name" value="Class_I_gatase-like"/>
</dbReference>
<dbReference type="InterPro" id="IPR044992">
    <property type="entry name" value="ChyE-like"/>
</dbReference>
<accession>A0A7H9B8D3</accession>
<evidence type="ECO:0000313" key="2">
    <source>
        <dbReference type="EMBL" id="QLG74504.1"/>
    </source>
</evidence>